<evidence type="ECO:0000313" key="5">
    <source>
        <dbReference type="Proteomes" id="UP001143309"/>
    </source>
</evidence>
<dbReference type="Pfam" id="PF23666">
    <property type="entry name" value="Rcc01698_C"/>
    <property type="match status" value="1"/>
</dbReference>
<gene>
    <name evidence="4" type="ORF">GCM10008174_31780</name>
</gene>
<feature type="domain" description="Tip attachment protein J" evidence="2">
    <location>
        <begin position="802"/>
        <end position="965"/>
    </location>
</feature>
<feature type="domain" description="Rcc01698-like C-terminal" evidence="3">
    <location>
        <begin position="1055"/>
        <end position="1154"/>
    </location>
</feature>
<keyword evidence="5" id="KW-1185">Reference proteome</keyword>
<proteinExistence type="predicted"/>
<comment type="caution">
    <text evidence="4">The sequence shown here is derived from an EMBL/GenBank/DDBJ whole genome shotgun (WGS) entry which is preliminary data.</text>
</comment>
<organism evidence="4 5">
    <name type="scientific">Methylopila turkensis</name>
    <dbReference type="NCBI Taxonomy" id="1437816"/>
    <lineage>
        <taxon>Bacteria</taxon>
        <taxon>Pseudomonadati</taxon>
        <taxon>Pseudomonadota</taxon>
        <taxon>Alphaproteobacteria</taxon>
        <taxon>Hyphomicrobiales</taxon>
        <taxon>Methylopilaceae</taxon>
        <taxon>Methylopila</taxon>
    </lineage>
</organism>
<dbReference type="EMBL" id="BSFL01000003">
    <property type="protein sequence ID" value="GLK81437.1"/>
    <property type="molecule type" value="Genomic_DNA"/>
</dbReference>
<reference evidence="4" key="2">
    <citation type="submission" date="2023-01" db="EMBL/GenBank/DDBJ databases">
        <authorList>
            <person name="Sun Q."/>
            <person name="Evtushenko L."/>
        </authorList>
    </citation>
    <scope>NUCLEOTIDE SEQUENCE</scope>
    <source>
        <strain evidence="4">VKM B-2748</strain>
    </source>
</reference>
<protein>
    <submittedName>
        <fullName evidence="4">Phage host specificity protein</fullName>
    </submittedName>
</protein>
<dbReference type="InterPro" id="IPR032876">
    <property type="entry name" value="J_dom"/>
</dbReference>
<reference evidence="4" key="1">
    <citation type="journal article" date="2014" name="Int. J. Syst. Evol. Microbiol.">
        <title>Complete genome sequence of Corynebacterium casei LMG S-19264T (=DSM 44701T), isolated from a smear-ripened cheese.</title>
        <authorList>
            <consortium name="US DOE Joint Genome Institute (JGI-PGF)"/>
            <person name="Walter F."/>
            <person name="Albersmeier A."/>
            <person name="Kalinowski J."/>
            <person name="Ruckert C."/>
        </authorList>
    </citation>
    <scope>NUCLEOTIDE SEQUENCE</scope>
    <source>
        <strain evidence="4">VKM B-2748</strain>
    </source>
</reference>
<sequence length="1312" mass="139156">MAVLALTAVGSAIGGALLPGGIGLFGATLTGAALGGAIGGLAGSMIDQTLLAPTVRRTGPRLDDLRVTASTEGAPVLRVHGRMRVGGQIIWASRFRETSSTESSGGKGGGGPKTEVRTYSYFASFAVGLCEGPIDGIGRVWADGRPLDPGDYEMRLHRGTGDQLADPKIVAVEGADFAPAYRGLAYLVFEELPLEGFGNRVPQITVEVIRRPPSDRPALEDLMTGVTLIPGSAEFTYATDAIERREGFGAWEAENVHSDYGRADIDVALDDLEALAPGVRSVSLIVAWHGTDLRAGNCEIRPKVETDDKETRPWTWRVSNRTRGEMQLVSRIDGAPALGGAPADRAVWQAIRTLKDRGFEVMLTPFILMDVASDNGLPDPYGAAEQPAYPWRGRITCHPAPGRPGSPDGTPAAAAQVAAFFGTAAAGDFGWHGDRRTVDYDGPGEWSYRRFVLHMARLAEAAGGVDAFLIGSEMVALTAVRDGPSSYPAVAAFQALAAEARVVLGADTRIGYAADWTEYSGHRPDDGSGDVHFHLDPLWSDANVDFVGVDLYAPLADWRDGGGHLDAAAGWRGPYDAAYLDANVEGGEGFDWFYAGAEDRAAQVRTPIVDTAHGEHWVFRVKDFHGWWSNPHHDRPGGVRAATPTAWIPGSKPIVLCEVGCPAIDKGANQPNVFVDPKSSETAVPHFSNGRRDDVAQRAYLAAQLAHWAPAAGNNPVSALTGARMIDASRIFCWCWDARPHPAFPARTDVWKDAENWKRGHWLTGRLGFAALRDVVADIAAPSGAALELADLDGLVRGYAIDRVMSPREAIEPLLEAFGAQALARGAAIRIANRPAAPVAELGPDDLVDPGEGRPAFRLTRAQASEVPAALKLRHVDPDIDYRQAAVEARRLAGEGRAVAEASIPLALSNAEAQALADGMLIEASVARERGEWTLPPSGLALEPGDLVRFAAHGRTTLMRLDEIGDEFVRPAKAVRADPDARAVAPIEDDPRPPPAKGRPIAPAFAVLDLPLISGDEPAHAPRLAAYARPWTPAAVFRSRDGAGFALDETLPLPATLGALAAPLGPHASGRFDRLNVVEVEVGPDRALESVTAEALFAGANVAAVRGGDGVWEVLQFRDAELVGTGRWRLSMLLRGQAGTEDAAISAKPAGWAFALIDAATPVSTLPEAERGLTLTWAAGPSTRPRDDPTYVALSERAGARGLLPLAPVGLKARRGVSGDVTLSWIRRTRIGGDDFDAREVRLAEEAEAYEVEILGEDAPVRVLATGTQTTVYTHAMQVADFGTAPAALQVAVRQLSAVAGPGLPARATLAL</sequence>
<dbReference type="Pfam" id="PF13550">
    <property type="entry name" value="Phage-tail_3"/>
    <property type="match status" value="1"/>
</dbReference>
<evidence type="ECO:0000259" key="3">
    <source>
        <dbReference type="Pfam" id="PF23666"/>
    </source>
</evidence>
<evidence type="ECO:0000259" key="1">
    <source>
        <dbReference type="Pfam" id="PF13547"/>
    </source>
</evidence>
<name>A0A9W6JQI5_9HYPH</name>
<dbReference type="InterPro" id="IPR056490">
    <property type="entry name" value="Rcc01698_C"/>
</dbReference>
<dbReference type="InterPro" id="IPR025195">
    <property type="entry name" value="GTA_TIM_dom"/>
</dbReference>
<evidence type="ECO:0000313" key="4">
    <source>
        <dbReference type="EMBL" id="GLK81437.1"/>
    </source>
</evidence>
<dbReference type="Gene3D" id="3.20.20.80">
    <property type="entry name" value="Glycosidases"/>
    <property type="match status" value="1"/>
</dbReference>
<accession>A0A9W6JQI5</accession>
<dbReference type="Proteomes" id="UP001143309">
    <property type="component" value="Unassembled WGS sequence"/>
</dbReference>
<feature type="domain" description="GTA TIM-barrel-like" evidence="1">
    <location>
        <begin position="446"/>
        <end position="745"/>
    </location>
</feature>
<evidence type="ECO:0000259" key="2">
    <source>
        <dbReference type="Pfam" id="PF13550"/>
    </source>
</evidence>
<dbReference type="RefSeq" id="WP_271201890.1">
    <property type="nucleotide sequence ID" value="NZ_BSFL01000003.1"/>
</dbReference>
<dbReference type="Pfam" id="PF13547">
    <property type="entry name" value="GTA_TIM"/>
    <property type="match status" value="1"/>
</dbReference>
<dbReference type="CDD" id="cd19607">
    <property type="entry name" value="GTA_TIM-barrel-like"/>
    <property type="match status" value="1"/>
</dbReference>